<evidence type="ECO:0000256" key="1">
    <source>
        <dbReference type="SAM" id="SignalP"/>
    </source>
</evidence>
<feature type="signal peptide" evidence="1">
    <location>
        <begin position="1"/>
        <end position="19"/>
    </location>
</feature>
<feature type="chain" id="PRO_5045701428" evidence="1">
    <location>
        <begin position="20"/>
        <end position="101"/>
    </location>
</feature>
<proteinExistence type="predicted"/>
<name>A0ABY7UUM6_9RHOB</name>
<dbReference type="Proteomes" id="UP001216899">
    <property type="component" value="Chromosome"/>
</dbReference>
<accession>A0ABY7UUM6</accession>
<evidence type="ECO:0000259" key="2">
    <source>
        <dbReference type="Pfam" id="PF03413"/>
    </source>
</evidence>
<gene>
    <name evidence="3" type="ORF">PRL19_14445</name>
</gene>
<evidence type="ECO:0000313" key="4">
    <source>
        <dbReference type="Proteomes" id="UP001216899"/>
    </source>
</evidence>
<reference evidence="3 4" key="1">
    <citation type="submission" date="2023-02" db="EMBL/GenBank/DDBJ databases">
        <title>Whole genome sequenc of Paracoccus marcusii MBLB0836.</title>
        <authorList>
            <person name="Seo M.-J."/>
            <person name="Cho E.-S."/>
            <person name="Hwang C.Y."/>
        </authorList>
    </citation>
    <scope>NUCLEOTIDE SEQUENCE [LARGE SCALE GENOMIC DNA]</scope>
    <source>
        <strain evidence="3 4">MBLB0836</strain>
    </source>
</reference>
<protein>
    <submittedName>
        <fullName evidence="3">PepSY domain-containing protein</fullName>
    </submittedName>
</protein>
<evidence type="ECO:0000313" key="3">
    <source>
        <dbReference type="EMBL" id="WDA12463.1"/>
    </source>
</evidence>
<dbReference type="InterPro" id="IPR025711">
    <property type="entry name" value="PepSY"/>
</dbReference>
<feature type="domain" description="PepSY" evidence="2">
    <location>
        <begin position="39"/>
        <end position="97"/>
    </location>
</feature>
<keyword evidence="4" id="KW-1185">Reference proteome</keyword>
<organism evidence="3 4">
    <name type="scientific">Paracoccus marcusii</name>
    <dbReference type="NCBI Taxonomy" id="59779"/>
    <lineage>
        <taxon>Bacteria</taxon>
        <taxon>Pseudomonadati</taxon>
        <taxon>Pseudomonadota</taxon>
        <taxon>Alphaproteobacteria</taxon>
        <taxon>Rhodobacterales</taxon>
        <taxon>Paracoccaceae</taxon>
        <taxon>Paracoccus</taxon>
    </lineage>
</organism>
<dbReference type="EMBL" id="CP117466">
    <property type="protein sequence ID" value="WDA12463.1"/>
    <property type="molecule type" value="Genomic_DNA"/>
</dbReference>
<dbReference type="Pfam" id="PF03413">
    <property type="entry name" value="PepSY"/>
    <property type="match status" value="1"/>
</dbReference>
<dbReference type="Gene3D" id="3.10.450.40">
    <property type="match status" value="1"/>
</dbReference>
<sequence>MKRSLSGLMLILLPLTLAAQPIAPDYETARQAVDRGDMLPLEQILARIEARHPGRIVEVELEDEDGLWLYEIEVLTPEGRLIEIELDARTGAILGYEEDDD</sequence>
<keyword evidence="1" id="KW-0732">Signal</keyword>
<dbReference type="RefSeq" id="WP_273743369.1">
    <property type="nucleotide sequence ID" value="NZ_CP117466.1"/>
</dbReference>